<dbReference type="InParanoid" id="A0A165MN47"/>
<evidence type="ECO:0000313" key="1">
    <source>
        <dbReference type="EMBL" id="KZV99510.1"/>
    </source>
</evidence>
<dbReference type="AlphaFoldDB" id="A0A165MN47"/>
<accession>A0A165MN47</accession>
<sequence length="421" mass="48043">MPHASLTTAERKALGKLIYQNPSATLLAYYTYRPHAERDAQLWLSLDAEGRAEFEKQREKQADARVEHALLCEDWVDYCESVRGNRLKELRAARLSQIHERLCNLGWKEELIREQKTIREHALVEKAELLTEQDWEDMAPDFVRILHYSRDVQAMRLAAENFLEKRCFSLVSWTEVRPTLRDIECNDLFADFQPLFDPSLDSAERLRLEDIALRTFPSSVDLWRNSCVMDIIDICERPPGMDWLRPEDRPTTEEETMAVFGLATMSSLADDATTSDWESTLIILTFSLTSTSVTATATELVRASGLDPETATCKDMDIRDARIVCADCYAVAPRKASAMTWWRCLDHIERQHTGSVPVKGWFALDPDSEQRVRELSPRETVAGCSGWDCRVCGCLLADWNAVKAHFAEQQYAVTPSIEGLT</sequence>
<keyword evidence="2" id="KW-1185">Reference proteome</keyword>
<dbReference type="STRING" id="1314781.A0A165MN47"/>
<protein>
    <submittedName>
        <fullName evidence="1">Uncharacterized protein</fullName>
    </submittedName>
</protein>
<gene>
    <name evidence="1" type="ORF">EXIGLDRAFT_762604</name>
</gene>
<dbReference type="Proteomes" id="UP000077266">
    <property type="component" value="Unassembled WGS sequence"/>
</dbReference>
<name>A0A165MN47_EXIGL</name>
<evidence type="ECO:0000313" key="2">
    <source>
        <dbReference type="Proteomes" id="UP000077266"/>
    </source>
</evidence>
<reference evidence="1 2" key="1">
    <citation type="journal article" date="2016" name="Mol. Biol. Evol.">
        <title>Comparative Genomics of Early-Diverging Mushroom-Forming Fungi Provides Insights into the Origins of Lignocellulose Decay Capabilities.</title>
        <authorList>
            <person name="Nagy L.G."/>
            <person name="Riley R."/>
            <person name="Tritt A."/>
            <person name="Adam C."/>
            <person name="Daum C."/>
            <person name="Floudas D."/>
            <person name="Sun H."/>
            <person name="Yadav J.S."/>
            <person name="Pangilinan J."/>
            <person name="Larsson K.H."/>
            <person name="Matsuura K."/>
            <person name="Barry K."/>
            <person name="Labutti K."/>
            <person name="Kuo R."/>
            <person name="Ohm R.A."/>
            <person name="Bhattacharya S.S."/>
            <person name="Shirouzu T."/>
            <person name="Yoshinaga Y."/>
            <person name="Martin F.M."/>
            <person name="Grigoriev I.V."/>
            <person name="Hibbett D.S."/>
        </authorList>
    </citation>
    <scope>NUCLEOTIDE SEQUENCE [LARGE SCALE GENOMIC DNA]</scope>
    <source>
        <strain evidence="1 2">HHB12029</strain>
    </source>
</reference>
<organism evidence="1 2">
    <name type="scientific">Exidia glandulosa HHB12029</name>
    <dbReference type="NCBI Taxonomy" id="1314781"/>
    <lineage>
        <taxon>Eukaryota</taxon>
        <taxon>Fungi</taxon>
        <taxon>Dikarya</taxon>
        <taxon>Basidiomycota</taxon>
        <taxon>Agaricomycotina</taxon>
        <taxon>Agaricomycetes</taxon>
        <taxon>Auriculariales</taxon>
        <taxon>Exidiaceae</taxon>
        <taxon>Exidia</taxon>
    </lineage>
</organism>
<dbReference type="EMBL" id="KV425909">
    <property type="protein sequence ID" value="KZV99510.1"/>
    <property type="molecule type" value="Genomic_DNA"/>
</dbReference>
<proteinExistence type="predicted"/>
<dbReference type="OrthoDB" id="3070243at2759"/>